<evidence type="ECO:0000313" key="1">
    <source>
        <dbReference type="EMBL" id="GIZ04329.1"/>
    </source>
</evidence>
<comment type="caution">
    <text evidence="1">The sequence shown here is derived from an EMBL/GenBank/DDBJ whole genome shotgun (WGS) entry which is preliminary data.</text>
</comment>
<sequence length="133" mass="14982">MTFGTTVRLFVHRSPIGSAICQNVRSLHHSILWNDVGMAQDLLLFDLCFDITVTVSADECMVSKCPERKGREINGAHRGSHFPLVLSKREKKKKKGTSLHLEIKVRALIPLHLCSSQVCGHYLGDIVRLCWKT</sequence>
<protein>
    <submittedName>
        <fullName evidence="1">Uncharacterized protein</fullName>
    </submittedName>
</protein>
<organism evidence="1 2">
    <name type="scientific">Caerostris extrusa</name>
    <name type="common">Bark spider</name>
    <name type="synonym">Caerostris bankana</name>
    <dbReference type="NCBI Taxonomy" id="172846"/>
    <lineage>
        <taxon>Eukaryota</taxon>
        <taxon>Metazoa</taxon>
        <taxon>Ecdysozoa</taxon>
        <taxon>Arthropoda</taxon>
        <taxon>Chelicerata</taxon>
        <taxon>Arachnida</taxon>
        <taxon>Araneae</taxon>
        <taxon>Araneomorphae</taxon>
        <taxon>Entelegynae</taxon>
        <taxon>Araneoidea</taxon>
        <taxon>Araneidae</taxon>
        <taxon>Caerostris</taxon>
    </lineage>
</organism>
<proteinExistence type="predicted"/>
<dbReference type="AlphaFoldDB" id="A0AAV4YDN0"/>
<reference evidence="1 2" key="1">
    <citation type="submission" date="2021-06" db="EMBL/GenBank/DDBJ databases">
        <title>Caerostris extrusa draft genome.</title>
        <authorList>
            <person name="Kono N."/>
            <person name="Arakawa K."/>
        </authorList>
    </citation>
    <scope>NUCLEOTIDE SEQUENCE [LARGE SCALE GENOMIC DNA]</scope>
</reference>
<accession>A0AAV4YDN0</accession>
<keyword evidence="2" id="KW-1185">Reference proteome</keyword>
<dbReference type="Proteomes" id="UP001054945">
    <property type="component" value="Unassembled WGS sequence"/>
</dbReference>
<evidence type="ECO:0000313" key="2">
    <source>
        <dbReference type="Proteomes" id="UP001054945"/>
    </source>
</evidence>
<dbReference type="EMBL" id="BPLR01019066">
    <property type="protein sequence ID" value="GIZ04329.1"/>
    <property type="molecule type" value="Genomic_DNA"/>
</dbReference>
<name>A0AAV4YDN0_CAEEX</name>
<gene>
    <name evidence="1" type="ORF">CEXT_308721</name>
</gene>